<dbReference type="EMBL" id="QEAM01000243">
    <property type="protein sequence ID" value="TPX43011.1"/>
    <property type="molecule type" value="Genomic_DNA"/>
</dbReference>
<keyword evidence="1" id="KW-0472">Membrane</keyword>
<evidence type="ECO:0000313" key="5">
    <source>
        <dbReference type="Proteomes" id="UP000320475"/>
    </source>
</evidence>
<keyword evidence="4" id="KW-1185">Reference proteome</keyword>
<dbReference type="Proteomes" id="UP000317494">
    <property type="component" value="Unassembled WGS sequence"/>
</dbReference>
<feature type="transmembrane region" description="Helical" evidence="1">
    <location>
        <begin position="43"/>
        <end position="64"/>
    </location>
</feature>
<dbReference type="VEuPathDB" id="FungiDB:SeMB42_g03252"/>
<organism evidence="2 5">
    <name type="scientific">Synchytrium endobioticum</name>
    <dbReference type="NCBI Taxonomy" id="286115"/>
    <lineage>
        <taxon>Eukaryota</taxon>
        <taxon>Fungi</taxon>
        <taxon>Fungi incertae sedis</taxon>
        <taxon>Chytridiomycota</taxon>
        <taxon>Chytridiomycota incertae sedis</taxon>
        <taxon>Chytridiomycetes</taxon>
        <taxon>Synchytriales</taxon>
        <taxon>Synchytriaceae</taxon>
        <taxon>Synchytrium</taxon>
    </lineage>
</organism>
<dbReference type="EMBL" id="QEAN01000113">
    <property type="protein sequence ID" value="TPX47610.1"/>
    <property type="molecule type" value="Genomic_DNA"/>
</dbReference>
<name>A0A507CVF1_9FUNG</name>
<gene>
    <name evidence="2" type="ORF">SeLEV6574_g05285</name>
    <name evidence="3" type="ORF">SeMB42_g03252</name>
</gene>
<dbReference type="AlphaFoldDB" id="A0A507CVF1"/>
<evidence type="ECO:0000256" key="1">
    <source>
        <dbReference type="SAM" id="Phobius"/>
    </source>
</evidence>
<comment type="caution">
    <text evidence="2">The sequence shown here is derived from an EMBL/GenBank/DDBJ whole genome shotgun (WGS) entry which is preliminary data.</text>
</comment>
<dbReference type="Proteomes" id="UP000320475">
    <property type="component" value="Unassembled WGS sequence"/>
</dbReference>
<evidence type="ECO:0000313" key="2">
    <source>
        <dbReference type="EMBL" id="TPX43011.1"/>
    </source>
</evidence>
<keyword evidence="1" id="KW-1133">Transmembrane helix</keyword>
<reference evidence="4 5" key="1">
    <citation type="journal article" date="2019" name="Sci. Rep.">
        <title>Comparative genomics of chytrid fungi reveal insights into the obligate biotrophic and pathogenic lifestyle of Synchytrium endobioticum.</title>
        <authorList>
            <person name="van de Vossenberg B.T.L.H."/>
            <person name="Warris S."/>
            <person name="Nguyen H.D.T."/>
            <person name="van Gent-Pelzer M.P.E."/>
            <person name="Joly D.L."/>
            <person name="van de Geest H.C."/>
            <person name="Bonants P.J.M."/>
            <person name="Smith D.S."/>
            <person name="Levesque C.A."/>
            <person name="van der Lee T.A.J."/>
        </authorList>
    </citation>
    <scope>NUCLEOTIDE SEQUENCE [LARGE SCALE GENOMIC DNA]</scope>
    <source>
        <strain evidence="2 5">LEV6574</strain>
        <strain evidence="3 4">MB42</strain>
    </source>
</reference>
<proteinExistence type="predicted"/>
<protein>
    <submittedName>
        <fullName evidence="2">Uncharacterized protein</fullName>
    </submittedName>
</protein>
<evidence type="ECO:0000313" key="3">
    <source>
        <dbReference type="EMBL" id="TPX47610.1"/>
    </source>
</evidence>
<accession>A0A507CVF1</accession>
<feature type="transmembrane region" description="Helical" evidence="1">
    <location>
        <begin position="85"/>
        <end position="103"/>
    </location>
</feature>
<sequence>METSFGNVKQLEQKPFAIISRVTEPNGRPARIFFAPALDANSILTILATTVIYTILLLILYLVLSARFQESFVSNSINDFIRNNYPAGISILLIILSAAWHSFSDWYRLHRDTKCLASDASDPWASATSEMDFSALQRAFKREGEARAVRLPEWIVNPTSTSNHLNRSNSRNPSFVDRGGLQIVLLELDRDSDVEILRVA</sequence>
<evidence type="ECO:0000313" key="4">
    <source>
        <dbReference type="Proteomes" id="UP000317494"/>
    </source>
</evidence>
<keyword evidence="1" id="KW-0812">Transmembrane</keyword>